<keyword evidence="2" id="KW-0808">Transferase</keyword>
<dbReference type="EMBL" id="KZ826057">
    <property type="protein sequence ID" value="PYH88938.1"/>
    <property type="molecule type" value="Genomic_DNA"/>
</dbReference>
<dbReference type="SUPFAM" id="SSF53335">
    <property type="entry name" value="S-adenosyl-L-methionine-dependent methyltransferases"/>
    <property type="match status" value="1"/>
</dbReference>
<dbReference type="Proteomes" id="UP000247810">
    <property type="component" value="Unassembled WGS sequence"/>
</dbReference>
<name>A0A319DLH5_9EURO</name>
<dbReference type="AlphaFoldDB" id="A0A319DLH5"/>
<dbReference type="Pfam" id="PF13489">
    <property type="entry name" value="Methyltransf_23"/>
    <property type="match status" value="1"/>
</dbReference>
<dbReference type="Gene3D" id="3.40.50.150">
    <property type="entry name" value="Vaccinia Virus protein VP39"/>
    <property type="match status" value="1"/>
</dbReference>
<dbReference type="PANTHER" id="PTHR43591:SF31">
    <property type="entry name" value="LAEA-LIKE, PUTATIVE (AFU_ORTHOLOGUE AFUA_8G01930)-RELATED"/>
    <property type="match status" value="1"/>
</dbReference>
<dbReference type="GO" id="GO:0032259">
    <property type="term" value="P:methylation"/>
    <property type="evidence" value="ECO:0007669"/>
    <property type="project" value="UniProtKB-KW"/>
</dbReference>
<organism evidence="2 3">
    <name type="scientific">Aspergillus ellipticus CBS 707.79</name>
    <dbReference type="NCBI Taxonomy" id="1448320"/>
    <lineage>
        <taxon>Eukaryota</taxon>
        <taxon>Fungi</taxon>
        <taxon>Dikarya</taxon>
        <taxon>Ascomycota</taxon>
        <taxon>Pezizomycotina</taxon>
        <taxon>Eurotiomycetes</taxon>
        <taxon>Eurotiomycetidae</taxon>
        <taxon>Eurotiales</taxon>
        <taxon>Aspergillaceae</taxon>
        <taxon>Aspergillus</taxon>
        <taxon>Aspergillus subgen. Circumdati</taxon>
    </lineage>
</organism>
<dbReference type="PANTHER" id="PTHR43591">
    <property type="entry name" value="METHYLTRANSFERASE"/>
    <property type="match status" value="1"/>
</dbReference>
<dbReference type="VEuPathDB" id="FungiDB:BO71DRAFT_403473"/>
<dbReference type="CDD" id="cd02440">
    <property type="entry name" value="AdoMet_MTases"/>
    <property type="match status" value="1"/>
</dbReference>
<dbReference type="STRING" id="1448320.A0A319DLH5"/>
<proteinExistence type="predicted"/>
<sequence length="339" mass="38402">MEVLGVDTPGMPVPLQGSEIEADPQLDQQSTTSSDIDALSFTTSLASSITDYVYENGRRYHRYRAGEYLFPNDETEQTRLDMLHHIFRLMLGGNLHLAPLVAAPQRVLDIGTGTGIWAMDMAEEFPDATVVGVDLSPIQPQWVPPNCDFFVDDVEEAWPFSEDKAFDFIHQRNMVGAIADWDRLFAQAFEHLQPGGYYEIQEFRVWFHSQDVRLPADSNLERWQRLLTEGSAAFGKPLNVVQSLAGKMVKAGFAAVDEDVLKVPIGVWPKDKNLKQLGQWMQAHAIDSVEPLTLALFTRLLGWSDPDCRQLIAQVRQEFAERKQLYVYAHFIHGRKPVQ</sequence>
<dbReference type="GO" id="GO:0008168">
    <property type="term" value="F:methyltransferase activity"/>
    <property type="evidence" value="ECO:0007669"/>
    <property type="project" value="UniProtKB-KW"/>
</dbReference>
<accession>A0A319DLH5</accession>
<keyword evidence="3" id="KW-1185">Reference proteome</keyword>
<evidence type="ECO:0000313" key="3">
    <source>
        <dbReference type="Proteomes" id="UP000247810"/>
    </source>
</evidence>
<feature type="region of interest" description="Disordered" evidence="1">
    <location>
        <begin position="1"/>
        <end position="34"/>
    </location>
</feature>
<evidence type="ECO:0000256" key="1">
    <source>
        <dbReference type="SAM" id="MobiDB-lite"/>
    </source>
</evidence>
<gene>
    <name evidence="2" type="ORF">BO71DRAFT_403473</name>
</gene>
<evidence type="ECO:0000313" key="2">
    <source>
        <dbReference type="EMBL" id="PYH88938.1"/>
    </source>
</evidence>
<protein>
    <submittedName>
        <fullName evidence="2">S-adenosyl-L-methionine-dependent methyltransferase</fullName>
    </submittedName>
</protein>
<keyword evidence="2" id="KW-0489">Methyltransferase</keyword>
<dbReference type="OrthoDB" id="2013972at2759"/>
<dbReference type="InterPro" id="IPR029063">
    <property type="entry name" value="SAM-dependent_MTases_sf"/>
</dbReference>
<reference evidence="2 3" key="1">
    <citation type="submission" date="2018-02" db="EMBL/GenBank/DDBJ databases">
        <title>The genomes of Aspergillus section Nigri reveals drivers in fungal speciation.</title>
        <authorList>
            <consortium name="DOE Joint Genome Institute"/>
            <person name="Vesth T.C."/>
            <person name="Nybo J."/>
            <person name="Theobald S."/>
            <person name="Brandl J."/>
            <person name="Frisvad J.C."/>
            <person name="Nielsen K.F."/>
            <person name="Lyhne E.K."/>
            <person name="Kogle M.E."/>
            <person name="Kuo A."/>
            <person name="Riley R."/>
            <person name="Clum A."/>
            <person name="Nolan M."/>
            <person name="Lipzen A."/>
            <person name="Salamov A."/>
            <person name="Henrissat B."/>
            <person name="Wiebenga A."/>
            <person name="De vries R.P."/>
            <person name="Grigoriev I.V."/>
            <person name="Mortensen U.H."/>
            <person name="Andersen M.R."/>
            <person name="Baker S.E."/>
        </authorList>
    </citation>
    <scope>NUCLEOTIDE SEQUENCE [LARGE SCALE GENOMIC DNA]</scope>
    <source>
        <strain evidence="2 3">CBS 707.79</strain>
    </source>
</reference>